<dbReference type="InterPro" id="IPR001537">
    <property type="entry name" value="SpoU_MeTrfase"/>
</dbReference>
<name>A0A1Y1HL73_KLENI</name>
<evidence type="ECO:0000256" key="6">
    <source>
        <dbReference type="ARBA" id="ARBA00022884"/>
    </source>
</evidence>
<dbReference type="InterPro" id="IPR033671">
    <property type="entry name" value="TrmH"/>
</dbReference>
<evidence type="ECO:0000256" key="3">
    <source>
        <dbReference type="ARBA" id="ARBA00022679"/>
    </source>
</evidence>
<keyword evidence="1" id="KW-0820">tRNA-binding</keyword>
<dbReference type="GO" id="GO:0008173">
    <property type="term" value="F:RNA methyltransferase activity"/>
    <property type="evidence" value="ECO:0007669"/>
    <property type="project" value="InterPro"/>
</dbReference>
<feature type="region of interest" description="Disordered" evidence="7">
    <location>
        <begin position="69"/>
        <end position="105"/>
    </location>
</feature>
<dbReference type="InterPro" id="IPR029028">
    <property type="entry name" value="Alpha/beta_knot_MTases"/>
</dbReference>
<dbReference type="Proteomes" id="UP000054558">
    <property type="component" value="Unassembled WGS sequence"/>
</dbReference>
<dbReference type="CDD" id="cd18092">
    <property type="entry name" value="SpoU-like_TrmH"/>
    <property type="match status" value="1"/>
</dbReference>
<keyword evidence="5" id="KW-0819">tRNA processing</keyword>
<dbReference type="AlphaFoldDB" id="A0A1Y1HL73"/>
<feature type="compositionally biased region" description="Low complexity" evidence="7">
    <location>
        <begin position="150"/>
        <end position="163"/>
    </location>
</feature>
<dbReference type="PANTHER" id="PTHR43453">
    <property type="entry name" value="RRNA METHYLASE-LIKE"/>
    <property type="match status" value="1"/>
</dbReference>
<dbReference type="GO" id="GO:0002938">
    <property type="term" value="P:tRNA guanine ribose methylation"/>
    <property type="evidence" value="ECO:0000318"/>
    <property type="project" value="GO_Central"/>
</dbReference>
<sequence length="446" mass="48874">MRVFYRPQGMTAAPTHQEEIGNNVVREGKEGSAPSTEESASSCVSGETQPRKVKSSSAWWKKNFTVAVPKPSFEPPFEPESTDSDQLSSVSDIEPESSVSELEYSVGTPVDEELASSSGDVEDADALLRLVKKRKRGPRGRVIVQHGKGRSSSQSGSLEEGSGPCFSGRQEEKAKDRKAWFPHSGVFEIEGQKVDTATVKRALEAQLAQNRIDRIADVVAGRSYALVPVVEGLNNLANVSAVTRTAEALGCQSVHAVARERARYKGSGRVSAGSDKWLDLELWTDTWQCLKTLKARGYRIAVTCMDQLGEGRETRPVHEIDWTIPTAIVLGNEMFGVSGDAKELADIGCYIPMGGFTDSFNISHAAAILMYHAVRDRIQRQGFHADLTPEQRDILTAEFYLRTNRTAESVVHRLLELEGAEIKKAPKSFVRSLMDGETEEASATVE</sequence>
<dbReference type="GO" id="GO:0000049">
    <property type="term" value="F:tRNA binding"/>
    <property type="evidence" value="ECO:0007669"/>
    <property type="project" value="UniProtKB-KW"/>
</dbReference>
<dbReference type="OrthoDB" id="241340at2759"/>
<organism evidence="9 10">
    <name type="scientific">Klebsormidium nitens</name>
    <name type="common">Green alga</name>
    <name type="synonym">Ulothrix nitens</name>
    <dbReference type="NCBI Taxonomy" id="105231"/>
    <lineage>
        <taxon>Eukaryota</taxon>
        <taxon>Viridiplantae</taxon>
        <taxon>Streptophyta</taxon>
        <taxon>Klebsormidiophyceae</taxon>
        <taxon>Klebsormidiales</taxon>
        <taxon>Klebsormidiaceae</taxon>
        <taxon>Klebsormidium</taxon>
    </lineage>
</organism>
<feature type="region of interest" description="Disordered" evidence="7">
    <location>
        <begin position="1"/>
        <end position="56"/>
    </location>
</feature>
<keyword evidence="3" id="KW-0808">Transferase</keyword>
<dbReference type="EMBL" id="DF236966">
    <property type="protein sequence ID" value="GAQ78713.1"/>
    <property type="molecule type" value="Genomic_DNA"/>
</dbReference>
<keyword evidence="10" id="KW-1185">Reference proteome</keyword>
<dbReference type="STRING" id="105231.A0A1Y1HL73"/>
<reference evidence="9 10" key="1">
    <citation type="journal article" date="2014" name="Nat. Commun.">
        <title>Klebsormidium flaccidum genome reveals primary factors for plant terrestrial adaptation.</title>
        <authorList>
            <person name="Hori K."/>
            <person name="Maruyama F."/>
            <person name="Fujisawa T."/>
            <person name="Togashi T."/>
            <person name="Yamamoto N."/>
            <person name="Seo M."/>
            <person name="Sato S."/>
            <person name="Yamada T."/>
            <person name="Mori H."/>
            <person name="Tajima N."/>
            <person name="Moriyama T."/>
            <person name="Ikeuchi M."/>
            <person name="Watanabe M."/>
            <person name="Wada H."/>
            <person name="Kobayashi K."/>
            <person name="Saito M."/>
            <person name="Masuda T."/>
            <person name="Sasaki-Sekimoto Y."/>
            <person name="Mashiguchi K."/>
            <person name="Awai K."/>
            <person name="Shimojima M."/>
            <person name="Masuda S."/>
            <person name="Iwai M."/>
            <person name="Nobusawa T."/>
            <person name="Narise T."/>
            <person name="Kondo S."/>
            <person name="Saito H."/>
            <person name="Sato R."/>
            <person name="Murakawa M."/>
            <person name="Ihara Y."/>
            <person name="Oshima-Yamada Y."/>
            <person name="Ohtaka K."/>
            <person name="Satoh M."/>
            <person name="Sonobe K."/>
            <person name="Ishii M."/>
            <person name="Ohtani R."/>
            <person name="Kanamori-Sato M."/>
            <person name="Honoki R."/>
            <person name="Miyazaki D."/>
            <person name="Mochizuki H."/>
            <person name="Umetsu J."/>
            <person name="Higashi K."/>
            <person name="Shibata D."/>
            <person name="Kamiya Y."/>
            <person name="Sato N."/>
            <person name="Nakamura Y."/>
            <person name="Tabata S."/>
            <person name="Ida S."/>
            <person name="Kurokawa K."/>
            <person name="Ohta H."/>
        </authorList>
    </citation>
    <scope>NUCLEOTIDE SEQUENCE [LARGE SCALE GENOMIC DNA]</scope>
    <source>
        <strain evidence="9 10">NIES-2285</strain>
    </source>
</reference>
<evidence type="ECO:0000256" key="1">
    <source>
        <dbReference type="ARBA" id="ARBA00022555"/>
    </source>
</evidence>
<evidence type="ECO:0000313" key="10">
    <source>
        <dbReference type="Proteomes" id="UP000054558"/>
    </source>
</evidence>
<evidence type="ECO:0000256" key="2">
    <source>
        <dbReference type="ARBA" id="ARBA00022603"/>
    </source>
</evidence>
<accession>A0A1Y1HL73</accession>
<evidence type="ECO:0000313" key="9">
    <source>
        <dbReference type="EMBL" id="GAQ78713.1"/>
    </source>
</evidence>
<dbReference type="SUPFAM" id="SSF75217">
    <property type="entry name" value="alpha/beta knot"/>
    <property type="match status" value="1"/>
</dbReference>
<gene>
    <name evidence="9" type="ORF">KFL_000170590</name>
</gene>
<keyword evidence="4" id="KW-0949">S-adenosyl-L-methionine</keyword>
<keyword evidence="2" id="KW-0489">Methyltransferase</keyword>
<proteinExistence type="predicted"/>
<protein>
    <recommendedName>
        <fullName evidence="8">tRNA/rRNA methyltransferase SpoU type domain-containing protein</fullName>
    </recommendedName>
</protein>
<dbReference type="Gene3D" id="3.40.1280.10">
    <property type="match status" value="1"/>
</dbReference>
<evidence type="ECO:0000256" key="5">
    <source>
        <dbReference type="ARBA" id="ARBA00022694"/>
    </source>
</evidence>
<feature type="domain" description="tRNA/rRNA methyltransferase SpoU type" evidence="8">
    <location>
        <begin position="229"/>
        <end position="371"/>
    </location>
</feature>
<feature type="compositionally biased region" description="Polar residues" evidence="7">
    <location>
        <begin position="33"/>
        <end position="48"/>
    </location>
</feature>
<keyword evidence="6" id="KW-0694">RNA-binding</keyword>
<dbReference type="OMA" id="PIVEGLY"/>
<evidence type="ECO:0000259" key="8">
    <source>
        <dbReference type="Pfam" id="PF00588"/>
    </source>
</evidence>
<feature type="region of interest" description="Disordered" evidence="7">
    <location>
        <begin position="138"/>
        <end position="174"/>
    </location>
</feature>
<evidence type="ECO:0000256" key="4">
    <source>
        <dbReference type="ARBA" id="ARBA00022691"/>
    </source>
</evidence>
<dbReference type="PANTHER" id="PTHR43453:SF1">
    <property type="entry name" value="TRNA_RRNA METHYLTRANSFERASE SPOU TYPE DOMAIN-CONTAINING PROTEIN"/>
    <property type="match status" value="1"/>
</dbReference>
<evidence type="ECO:0000256" key="7">
    <source>
        <dbReference type="SAM" id="MobiDB-lite"/>
    </source>
</evidence>
<dbReference type="Pfam" id="PF00588">
    <property type="entry name" value="SpoU_methylase"/>
    <property type="match status" value="1"/>
</dbReference>
<dbReference type="InterPro" id="IPR029026">
    <property type="entry name" value="tRNA_m1G_MTases_N"/>
</dbReference>